<dbReference type="Proteomes" id="UP000535020">
    <property type="component" value="Unassembled WGS sequence"/>
</dbReference>
<reference evidence="10 11" key="1">
    <citation type="submission" date="2020-07" db="EMBL/GenBank/DDBJ databases">
        <authorList>
            <person name="Sun Q."/>
        </authorList>
    </citation>
    <scope>NUCLEOTIDE SEQUENCE [LARGE SCALE GENOMIC DNA]</scope>
    <source>
        <strain evidence="10 11">MAH-1</strain>
    </source>
</reference>
<dbReference type="EMBL" id="JACBJI010000006">
    <property type="protein sequence ID" value="NYA72006.1"/>
    <property type="molecule type" value="Genomic_DNA"/>
</dbReference>
<evidence type="ECO:0000259" key="9">
    <source>
        <dbReference type="PROSITE" id="PS50110"/>
    </source>
</evidence>
<keyword evidence="3 5" id="KW-0597">Phosphoprotein</keyword>
<dbReference type="EC" id="2.7.13.3" evidence="2"/>
<dbReference type="PANTHER" id="PTHR45339">
    <property type="entry name" value="HYBRID SIGNAL TRANSDUCTION HISTIDINE KINASE J"/>
    <property type="match status" value="1"/>
</dbReference>
<dbReference type="InterPro" id="IPR011622">
    <property type="entry name" value="7TMR_DISM_rcpt_extracell_dom2"/>
</dbReference>
<dbReference type="AlphaFoldDB" id="A0A7Y8Y3U4"/>
<dbReference type="Pfam" id="PF00512">
    <property type="entry name" value="HisKA"/>
    <property type="match status" value="1"/>
</dbReference>
<evidence type="ECO:0000256" key="2">
    <source>
        <dbReference type="ARBA" id="ARBA00012438"/>
    </source>
</evidence>
<dbReference type="Gene3D" id="2.60.40.2380">
    <property type="match status" value="1"/>
</dbReference>
<evidence type="ECO:0000259" key="8">
    <source>
        <dbReference type="PROSITE" id="PS50109"/>
    </source>
</evidence>
<sequence>MKNLLLAAVLFLCCPVVKSQYVFSDKNLPEEISILENAAIANVGNKQLSFEDIRSKKIDPRFEPLKGLLGNLGFTKDTYWVKFELVNKLDIPIQYYLETAEPVTDNIDLYLVDGLGHTKLQRSGDNLHFDERAVASRKSVFNISLDKRESVSAYMQIVNDGEKNNLPLKLIKPSKLLESTYHDQLVMGFFYGILLVIAITYLFFYFALKENSFLHYSLYVSFMALCQFALDGFYHQYLGTGYSWFDKHVVIISAILSCYFFGRYSATVLDIESENPWLYKCYQLLFGVLAAAFIGVVVFPSFLHFAYPTINLLTLVGILLIFATVVTKFVRRQQIDRYYTGGIVILFLCIALAVSMNFGIFPDDFATDNITKPGIALEIIALSLSMANRIRLLKTRKEELQTVALQKSEEMNDIKSYFLSNMSHELRTPLNAILGLASAMEQETDSEKIKANCEIIRYASHGLISSVNDILDFSRIEKGELRLDKVEFNLHDVFEKLRGTVRKQILDKGLTFEFSSNVDTAISVFGDPIRLEQMLYNLLGNACKFTSAGSVKFLVDAKSVKGKMMLKITIADTGTGIPKEKLESVFGLFSQSDLDNKRKFGGFGIGLSIVKSLCDLHGGKIALDSDLGVGTVCTVLLDYEIAMQVVKTIDIPIRDSGYSGKNILIVEDNAMNQMVIKMMLKGLPGLAFSVANDGSECLEKMKQEKFDLVLMDLQMPVMDGYEAMRAIRSGRTGDLNTNIPIIVVTADITPETKERVFAIGADDYLTKPIDKKLLYQKIGEVFFAGPQEDEVSKIAV</sequence>
<evidence type="ECO:0000256" key="6">
    <source>
        <dbReference type="SAM" id="Phobius"/>
    </source>
</evidence>
<dbReference type="SUPFAM" id="SSF47384">
    <property type="entry name" value="Homodimeric domain of signal transducing histidine kinase"/>
    <property type="match status" value="1"/>
</dbReference>
<dbReference type="SMART" id="SM00387">
    <property type="entry name" value="HATPase_c"/>
    <property type="match status" value="1"/>
</dbReference>
<dbReference type="SUPFAM" id="SSF55874">
    <property type="entry name" value="ATPase domain of HSP90 chaperone/DNA topoisomerase II/histidine kinase"/>
    <property type="match status" value="1"/>
</dbReference>
<dbReference type="PANTHER" id="PTHR45339:SF1">
    <property type="entry name" value="HYBRID SIGNAL TRANSDUCTION HISTIDINE KINASE J"/>
    <property type="match status" value="1"/>
</dbReference>
<dbReference type="InterPro" id="IPR003661">
    <property type="entry name" value="HisK_dim/P_dom"/>
</dbReference>
<proteinExistence type="predicted"/>
<evidence type="ECO:0000313" key="11">
    <source>
        <dbReference type="Proteomes" id="UP000535020"/>
    </source>
</evidence>
<dbReference type="InterPro" id="IPR011623">
    <property type="entry name" value="7TMR_DISM_rcpt_extracell_dom1"/>
</dbReference>
<feature type="modified residue" description="4-aspartylphosphate" evidence="5">
    <location>
        <position position="712"/>
    </location>
</feature>
<dbReference type="Pfam" id="PF07696">
    <property type="entry name" value="7TMR-DISMED2"/>
    <property type="match status" value="1"/>
</dbReference>
<feature type="transmembrane region" description="Helical" evidence="6">
    <location>
        <begin position="213"/>
        <end position="230"/>
    </location>
</feature>
<keyword evidence="4" id="KW-0902">Two-component regulatory system</keyword>
<evidence type="ECO:0000256" key="3">
    <source>
        <dbReference type="ARBA" id="ARBA00022553"/>
    </source>
</evidence>
<name>A0A7Y8Y3U4_9FLAO</name>
<dbReference type="PRINTS" id="PR00344">
    <property type="entry name" value="BCTRLSENSOR"/>
</dbReference>
<evidence type="ECO:0000256" key="7">
    <source>
        <dbReference type="SAM" id="SignalP"/>
    </source>
</evidence>
<keyword evidence="6" id="KW-1133">Transmembrane helix</keyword>
<dbReference type="Gene3D" id="3.30.565.10">
    <property type="entry name" value="Histidine kinase-like ATPase, C-terminal domain"/>
    <property type="match status" value="1"/>
</dbReference>
<dbReference type="InterPro" id="IPR036890">
    <property type="entry name" value="HATPase_C_sf"/>
</dbReference>
<dbReference type="SMART" id="SM00388">
    <property type="entry name" value="HisKA"/>
    <property type="match status" value="1"/>
</dbReference>
<dbReference type="FunFam" id="3.30.565.10:FF:000010">
    <property type="entry name" value="Sensor histidine kinase RcsC"/>
    <property type="match status" value="1"/>
</dbReference>
<feature type="domain" description="Histidine kinase" evidence="8">
    <location>
        <begin position="421"/>
        <end position="641"/>
    </location>
</feature>
<dbReference type="Pfam" id="PF07695">
    <property type="entry name" value="7TMR-DISM_7TM"/>
    <property type="match status" value="1"/>
</dbReference>
<feature type="transmembrane region" description="Helical" evidence="6">
    <location>
        <begin position="185"/>
        <end position="206"/>
    </location>
</feature>
<dbReference type="Gene3D" id="1.10.287.130">
    <property type="match status" value="1"/>
</dbReference>
<gene>
    <name evidence="10" type="ORF">HZF10_13840</name>
</gene>
<evidence type="ECO:0000256" key="5">
    <source>
        <dbReference type="PROSITE-ProRule" id="PRU00169"/>
    </source>
</evidence>
<comment type="catalytic activity">
    <reaction evidence="1">
        <text>ATP + protein L-histidine = ADP + protein N-phospho-L-histidine.</text>
        <dbReference type="EC" id="2.7.13.3"/>
    </reaction>
</comment>
<organism evidence="10 11">
    <name type="scientific">Flavobacterium agri</name>
    <dbReference type="NCBI Taxonomy" id="2743471"/>
    <lineage>
        <taxon>Bacteria</taxon>
        <taxon>Pseudomonadati</taxon>
        <taxon>Bacteroidota</taxon>
        <taxon>Flavobacteriia</taxon>
        <taxon>Flavobacteriales</taxon>
        <taxon>Flavobacteriaceae</taxon>
        <taxon>Flavobacterium</taxon>
    </lineage>
</organism>
<dbReference type="RefSeq" id="WP_176006816.1">
    <property type="nucleotide sequence ID" value="NZ_JABWMI010000015.1"/>
</dbReference>
<comment type="caution">
    <text evidence="10">The sequence shown here is derived from an EMBL/GenBank/DDBJ whole genome shotgun (WGS) entry which is preliminary data.</text>
</comment>
<dbReference type="InterPro" id="IPR011006">
    <property type="entry name" value="CheY-like_superfamily"/>
</dbReference>
<dbReference type="InterPro" id="IPR004358">
    <property type="entry name" value="Sig_transdc_His_kin-like_C"/>
</dbReference>
<dbReference type="PROSITE" id="PS50109">
    <property type="entry name" value="HIS_KIN"/>
    <property type="match status" value="1"/>
</dbReference>
<evidence type="ECO:0000313" key="10">
    <source>
        <dbReference type="EMBL" id="NYA72006.1"/>
    </source>
</evidence>
<feature type="domain" description="Response regulatory" evidence="9">
    <location>
        <begin position="662"/>
        <end position="782"/>
    </location>
</feature>
<dbReference type="InterPro" id="IPR036097">
    <property type="entry name" value="HisK_dim/P_sf"/>
</dbReference>
<dbReference type="GO" id="GO:0000155">
    <property type="term" value="F:phosphorelay sensor kinase activity"/>
    <property type="evidence" value="ECO:0007669"/>
    <property type="project" value="InterPro"/>
</dbReference>
<keyword evidence="11" id="KW-1185">Reference proteome</keyword>
<dbReference type="CDD" id="cd17546">
    <property type="entry name" value="REC_hyHK_CKI1_RcsC-like"/>
    <property type="match status" value="1"/>
</dbReference>
<protein>
    <recommendedName>
        <fullName evidence="2">histidine kinase</fullName>
        <ecNumber evidence="2">2.7.13.3</ecNumber>
    </recommendedName>
</protein>
<accession>A0A7Y8Y3U4</accession>
<dbReference type="InterPro" id="IPR003594">
    <property type="entry name" value="HATPase_dom"/>
</dbReference>
<dbReference type="Pfam" id="PF00072">
    <property type="entry name" value="Response_reg"/>
    <property type="match status" value="1"/>
</dbReference>
<feature type="transmembrane region" description="Helical" evidence="6">
    <location>
        <begin position="281"/>
        <end position="299"/>
    </location>
</feature>
<feature type="transmembrane region" description="Helical" evidence="6">
    <location>
        <begin position="338"/>
        <end position="358"/>
    </location>
</feature>
<keyword evidence="6" id="KW-0472">Membrane</keyword>
<dbReference type="Gene3D" id="3.40.50.2300">
    <property type="match status" value="1"/>
</dbReference>
<feature type="signal peptide" evidence="7">
    <location>
        <begin position="1"/>
        <end position="19"/>
    </location>
</feature>
<dbReference type="SUPFAM" id="SSF52172">
    <property type="entry name" value="CheY-like"/>
    <property type="match status" value="1"/>
</dbReference>
<feature type="chain" id="PRO_5030931835" description="histidine kinase" evidence="7">
    <location>
        <begin position="20"/>
        <end position="796"/>
    </location>
</feature>
<dbReference type="InterPro" id="IPR005467">
    <property type="entry name" value="His_kinase_dom"/>
</dbReference>
<keyword evidence="7" id="KW-0732">Signal</keyword>
<evidence type="ECO:0000256" key="1">
    <source>
        <dbReference type="ARBA" id="ARBA00000085"/>
    </source>
</evidence>
<dbReference type="PROSITE" id="PS50110">
    <property type="entry name" value="RESPONSE_REGULATORY"/>
    <property type="match status" value="1"/>
</dbReference>
<feature type="transmembrane region" description="Helical" evidence="6">
    <location>
        <begin position="305"/>
        <end position="326"/>
    </location>
</feature>
<evidence type="ECO:0000256" key="4">
    <source>
        <dbReference type="ARBA" id="ARBA00023012"/>
    </source>
</evidence>
<dbReference type="InterPro" id="IPR001789">
    <property type="entry name" value="Sig_transdc_resp-reg_receiver"/>
</dbReference>
<dbReference type="SMART" id="SM00448">
    <property type="entry name" value="REC"/>
    <property type="match status" value="1"/>
</dbReference>
<keyword evidence="6" id="KW-0812">Transmembrane</keyword>
<dbReference type="Pfam" id="PF02518">
    <property type="entry name" value="HATPase_c"/>
    <property type="match status" value="1"/>
</dbReference>
<feature type="transmembrane region" description="Helical" evidence="6">
    <location>
        <begin position="250"/>
        <end position="269"/>
    </location>
</feature>
<dbReference type="CDD" id="cd00082">
    <property type="entry name" value="HisKA"/>
    <property type="match status" value="1"/>
</dbReference>